<dbReference type="Gene3D" id="2.60.200.20">
    <property type="match status" value="1"/>
</dbReference>
<evidence type="ECO:0000313" key="3">
    <source>
        <dbReference type="Proteomes" id="UP000272490"/>
    </source>
</evidence>
<dbReference type="PANTHER" id="PTHR23308">
    <property type="entry name" value="NUCLEAR INHIBITOR OF PROTEIN PHOSPHATASE-1"/>
    <property type="match status" value="1"/>
</dbReference>
<dbReference type="AlphaFoldDB" id="A0A3P3QWU9"/>
<dbReference type="Proteomes" id="UP000272490">
    <property type="component" value="Unassembled WGS sequence"/>
</dbReference>
<protein>
    <submittedName>
        <fullName evidence="2">FHA domain-containing protein</fullName>
    </submittedName>
</protein>
<dbReference type="Pfam" id="PF00498">
    <property type="entry name" value="FHA"/>
    <property type="match status" value="1"/>
</dbReference>
<comment type="caution">
    <text evidence="2">The sequence shown here is derived from an EMBL/GenBank/DDBJ whole genome shotgun (WGS) entry which is preliminary data.</text>
</comment>
<sequence>MKDLKVSYQRNLKSNQLIFEPGESFLLELKSKYAFELGMIEHNNIKNFLKPFIKRLNSKIEICYDISSLQPVSRIFEVKTLNAEEIKSFIIEIITATKSLEEFLLEASSIVLDPEYIFSDLDLKRFLFLYIPRNEDNKEEMKLLLENILNNINKEDKDCLITVYGMLKECQKRDFTINDLEGILDSNIKKADKEQVTFEEIIPENVEEKERNKTKFNIFGGIFKNQKVKSQDEESEFLEKVFEGYESNVNAAYINEDKASFTVPDEEIGSTVLLTDIKIKSSGRFLRTVNGKEDIELSYLPFIIGKQERVCDYVLDTDGVSRMHLKFFEKDNEIYARDLNSRNGTYVNGRKLENEENIRLHNGDSVNICGISYILEI</sequence>
<dbReference type="OrthoDB" id="9783862at2"/>
<name>A0A3P3QWU9_9FIRM</name>
<gene>
    <name evidence="2" type="ORF">EHV10_08965</name>
</gene>
<evidence type="ECO:0000313" key="2">
    <source>
        <dbReference type="EMBL" id="RRJ25039.1"/>
    </source>
</evidence>
<keyword evidence="3" id="KW-1185">Reference proteome</keyword>
<dbReference type="InterPro" id="IPR050923">
    <property type="entry name" value="Cell_Proc_Reg/RNA_Proc"/>
</dbReference>
<feature type="domain" description="FHA" evidence="1">
    <location>
        <begin position="302"/>
        <end position="352"/>
    </location>
</feature>
<dbReference type="SMART" id="SM00240">
    <property type="entry name" value="FHA"/>
    <property type="match status" value="1"/>
</dbReference>
<organism evidence="2 3">
    <name type="scientific">Lachnoanaerobaculum gingivalis</name>
    <dbReference type="NCBI Taxonomy" id="2490855"/>
    <lineage>
        <taxon>Bacteria</taxon>
        <taxon>Bacillati</taxon>
        <taxon>Bacillota</taxon>
        <taxon>Clostridia</taxon>
        <taxon>Lachnospirales</taxon>
        <taxon>Lachnospiraceae</taxon>
        <taxon>Lachnoanaerobaculum</taxon>
    </lineage>
</organism>
<dbReference type="InterPro" id="IPR008984">
    <property type="entry name" value="SMAD_FHA_dom_sf"/>
</dbReference>
<dbReference type="Pfam" id="PF19909">
    <property type="entry name" value="DUF6382"/>
    <property type="match status" value="1"/>
</dbReference>
<dbReference type="CDD" id="cd00060">
    <property type="entry name" value="FHA"/>
    <property type="match status" value="1"/>
</dbReference>
<dbReference type="InterPro" id="IPR000253">
    <property type="entry name" value="FHA_dom"/>
</dbReference>
<dbReference type="PROSITE" id="PS50006">
    <property type="entry name" value="FHA_DOMAIN"/>
    <property type="match status" value="1"/>
</dbReference>
<proteinExistence type="predicted"/>
<dbReference type="SUPFAM" id="SSF49879">
    <property type="entry name" value="SMAD/FHA domain"/>
    <property type="match status" value="1"/>
</dbReference>
<reference evidence="2 3" key="1">
    <citation type="submission" date="2018-11" db="EMBL/GenBank/DDBJ databases">
        <title>Genome sequencing of Lachnoanaerobaculum sp. KCOM 2030 (= ChDC B114).</title>
        <authorList>
            <person name="Kook J.-K."/>
            <person name="Park S.-N."/>
            <person name="Lim Y.K."/>
        </authorList>
    </citation>
    <scope>NUCLEOTIDE SEQUENCE [LARGE SCALE GENOMIC DNA]</scope>
    <source>
        <strain evidence="2 3">KCOM 2030</strain>
    </source>
</reference>
<dbReference type="InterPro" id="IPR045962">
    <property type="entry name" value="DUF6382"/>
</dbReference>
<dbReference type="EMBL" id="RRCO01000004">
    <property type="protein sequence ID" value="RRJ25039.1"/>
    <property type="molecule type" value="Genomic_DNA"/>
</dbReference>
<accession>A0A3P3QWU9</accession>
<dbReference type="RefSeq" id="WP_128674354.1">
    <property type="nucleotide sequence ID" value="NZ_RRCO01000004.1"/>
</dbReference>
<evidence type="ECO:0000259" key="1">
    <source>
        <dbReference type="PROSITE" id="PS50006"/>
    </source>
</evidence>